<feature type="region of interest" description="Disordered" evidence="1">
    <location>
        <begin position="27"/>
        <end position="90"/>
    </location>
</feature>
<evidence type="ECO:0000313" key="2">
    <source>
        <dbReference type="EnsemblPlants" id="AET5Gv20482600.6"/>
    </source>
</evidence>
<name>A0A453KQR9_AEGTS</name>
<protein>
    <submittedName>
        <fullName evidence="2">Uncharacterized protein</fullName>
    </submittedName>
</protein>
<reference evidence="2" key="3">
    <citation type="journal article" date="2017" name="Nature">
        <title>Genome sequence of the progenitor of the wheat D genome Aegilops tauschii.</title>
        <authorList>
            <person name="Luo M.C."/>
            <person name="Gu Y.Q."/>
            <person name="Puiu D."/>
            <person name="Wang H."/>
            <person name="Twardziok S.O."/>
            <person name="Deal K.R."/>
            <person name="Huo N."/>
            <person name="Zhu T."/>
            <person name="Wang L."/>
            <person name="Wang Y."/>
            <person name="McGuire P.E."/>
            <person name="Liu S."/>
            <person name="Long H."/>
            <person name="Ramasamy R.K."/>
            <person name="Rodriguez J.C."/>
            <person name="Van S.L."/>
            <person name="Yuan L."/>
            <person name="Wang Z."/>
            <person name="Xia Z."/>
            <person name="Xiao L."/>
            <person name="Anderson O.D."/>
            <person name="Ouyang S."/>
            <person name="Liang Y."/>
            <person name="Zimin A.V."/>
            <person name="Pertea G."/>
            <person name="Qi P."/>
            <person name="Bennetzen J.L."/>
            <person name="Dai X."/>
            <person name="Dawson M.W."/>
            <person name="Muller H.G."/>
            <person name="Kugler K."/>
            <person name="Rivarola-Duarte L."/>
            <person name="Spannagl M."/>
            <person name="Mayer K.F.X."/>
            <person name="Lu F.H."/>
            <person name="Bevan M.W."/>
            <person name="Leroy P."/>
            <person name="Li P."/>
            <person name="You F.M."/>
            <person name="Sun Q."/>
            <person name="Liu Z."/>
            <person name="Lyons E."/>
            <person name="Wicker T."/>
            <person name="Salzberg S.L."/>
            <person name="Devos K.M."/>
            <person name="Dvorak J."/>
        </authorList>
    </citation>
    <scope>NUCLEOTIDE SEQUENCE [LARGE SCALE GENOMIC DNA]</scope>
    <source>
        <strain evidence="2">cv. AL8/78</strain>
    </source>
</reference>
<keyword evidence="3" id="KW-1185">Reference proteome</keyword>
<evidence type="ECO:0000313" key="3">
    <source>
        <dbReference type="Proteomes" id="UP000015105"/>
    </source>
</evidence>
<organism evidence="2 3">
    <name type="scientific">Aegilops tauschii subsp. strangulata</name>
    <name type="common">Goatgrass</name>
    <dbReference type="NCBI Taxonomy" id="200361"/>
    <lineage>
        <taxon>Eukaryota</taxon>
        <taxon>Viridiplantae</taxon>
        <taxon>Streptophyta</taxon>
        <taxon>Embryophyta</taxon>
        <taxon>Tracheophyta</taxon>
        <taxon>Spermatophyta</taxon>
        <taxon>Magnoliopsida</taxon>
        <taxon>Liliopsida</taxon>
        <taxon>Poales</taxon>
        <taxon>Poaceae</taxon>
        <taxon>BOP clade</taxon>
        <taxon>Pooideae</taxon>
        <taxon>Triticodae</taxon>
        <taxon>Triticeae</taxon>
        <taxon>Triticinae</taxon>
        <taxon>Aegilops</taxon>
    </lineage>
</organism>
<feature type="compositionally biased region" description="Polar residues" evidence="1">
    <location>
        <begin position="41"/>
        <end position="59"/>
    </location>
</feature>
<dbReference type="AlphaFoldDB" id="A0A453KQR9"/>
<dbReference type="Gramene" id="AET5Gv20482600.4">
    <property type="protein sequence ID" value="AET5Gv20482600.4"/>
    <property type="gene ID" value="AET5Gv20482600"/>
</dbReference>
<evidence type="ECO:0000256" key="1">
    <source>
        <dbReference type="SAM" id="MobiDB-lite"/>
    </source>
</evidence>
<reference evidence="3" key="2">
    <citation type="journal article" date="2017" name="Nat. Plants">
        <title>The Aegilops tauschii genome reveals multiple impacts of transposons.</title>
        <authorList>
            <person name="Zhao G."/>
            <person name="Zou C."/>
            <person name="Li K."/>
            <person name="Wang K."/>
            <person name="Li T."/>
            <person name="Gao L."/>
            <person name="Zhang X."/>
            <person name="Wang H."/>
            <person name="Yang Z."/>
            <person name="Liu X."/>
            <person name="Jiang W."/>
            <person name="Mao L."/>
            <person name="Kong X."/>
            <person name="Jiao Y."/>
            <person name="Jia J."/>
        </authorList>
    </citation>
    <scope>NUCLEOTIDE SEQUENCE [LARGE SCALE GENOMIC DNA]</scope>
    <source>
        <strain evidence="3">cv. AL8/78</strain>
    </source>
</reference>
<dbReference type="EnsemblPlants" id="AET5Gv20482600.6">
    <property type="protein sequence ID" value="AET5Gv20482600.6"/>
    <property type="gene ID" value="AET5Gv20482600"/>
</dbReference>
<feature type="compositionally biased region" description="Gly residues" evidence="1">
    <location>
        <begin position="116"/>
        <end position="131"/>
    </location>
</feature>
<feature type="compositionally biased region" description="Basic and acidic residues" evidence="1">
    <location>
        <begin position="28"/>
        <end position="39"/>
    </location>
</feature>
<proteinExistence type="predicted"/>
<accession>A0A453KQR9</accession>
<dbReference type="EnsemblPlants" id="AET5Gv20482600.4">
    <property type="protein sequence ID" value="AET5Gv20482600.4"/>
    <property type="gene ID" value="AET5Gv20482600"/>
</dbReference>
<feature type="compositionally biased region" description="Basic and acidic residues" evidence="1">
    <location>
        <begin position="67"/>
        <end position="78"/>
    </location>
</feature>
<reference evidence="3" key="1">
    <citation type="journal article" date="2014" name="Science">
        <title>Ancient hybridizations among the ancestral genomes of bread wheat.</title>
        <authorList>
            <consortium name="International Wheat Genome Sequencing Consortium,"/>
            <person name="Marcussen T."/>
            <person name="Sandve S.R."/>
            <person name="Heier L."/>
            <person name="Spannagl M."/>
            <person name="Pfeifer M."/>
            <person name="Jakobsen K.S."/>
            <person name="Wulff B.B."/>
            <person name="Steuernagel B."/>
            <person name="Mayer K.F."/>
            <person name="Olsen O.A."/>
        </authorList>
    </citation>
    <scope>NUCLEOTIDE SEQUENCE [LARGE SCALE GENOMIC DNA]</scope>
    <source>
        <strain evidence="3">cv. AL8/78</strain>
    </source>
</reference>
<dbReference type="Gramene" id="AET5Gv20482600.6">
    <property type="protein sequence ID" value="AET5Gv20482600.6"/>
    <property type="gene ID" value="AET5Gv20482600"/>
</dbReference>
<reference evidence="2" key="5">
    <citation type="journal article" date="2021" name="G3 (Bethesda)">
        <title>Aegilops tauschii genome assembly Aet v5.0 features greater sequence contiguity and improved annotation.</title>
        <authorList>
            <person name="Wang L."/>
            <person name="Zhu T."/>
            <person name="Rodriguez J.C."/>
            <person name="Deal K.R."/>
            <person name="Dubcovsky J."/>
            <person name="McGuire P.E."/>
            <person name="Lux T."/>
            <person name="Spannagl M."/>
            <person name="Mayer K.F.X."/>
            <person name="Baldrich P."/>
            <person name="Meyers B.C."/>
            <person name="Huo N."/>
            <person name="Gu Y.Q."/>
            <person name="Zhou H."/>
            <person name="Devos K.M."/>
            <person name="Bennetzen J.L."/>
            <person name="Unver T."/>
            <person name="Budak H."/>
            <person name="Gulick P.J."/>
            <person name="Galiba G."/>
            <person name="Kalapos B."/>
            <person name="Nelson D.R."/>
            <person name="Li P."/>
            <person name="You F.M."/>
            <person name="Luo M.C."/>
            <person name="Dvorak J."/>
        </authorList>
    </citation>
    <scope>NUCLEOTIDE SEQUENCE [LARGE SCALE GENOMIC DNA]</scope>
    <source>
        <strain evidence="2">cv. AL8/78</strain>
    </source>
</reference>
<dbReference type="EnsemblPlants" id="AET5Gv20482600.19">
    <property type="protein sequence ID" value="AET5Gv20482600.19"/>
    <property type="gene ID" value="AET5Gv20482600"/>
</dbReference>
<reference evidence="2" key="4">
    <citation type="submission" date="2019-03" db="UniProtKB">
        <authorList>
            <consortium name="EnsemblPlants"/>
        </authorList>
    </citation>
    <scope>IDENTIFICATION</scope>
</reference>
<dbReference type="Gramene" id="AET5Gv20482600.19">
    <property type="protein sequence ID" value="AET5Gv20482600.19"/>
    <property type="gene ID" value="AET5Gv20482600"/>
</dbReference>
<dbReference type="Proteomes" id="UP000015105">
    <property type="component" value="Chromosome 5D"/>
</dbReference>
<feature type="region of interest" description="Disordered" evidence="1">
    <location>
        <begin position="109"/>
        <end position="138"/>
    </location>
</feature>
<sequence>MVSLYQYMACCCITTGTLKDLFITTQQDRGRSGEGDRVTTARAQETSGSCSPRMPTSGSGKKLLNPGDREIVEPRADPPRTPPPRGASTLSELRAALACYHDLNKSGGSREEEVLIGGGRRSCHRGGGFLESGGRVEE</sequence>